<feature type="compositionally biased region" description="Low complexity" evidence="1">
    <location>
        <begin position="625"/>
        <end position="639"/>
    </location>
</feature>
<keyword evidence="2" id="KW-0812">Transmembrane</keyword>
<keyword evidence="4" id="KW-1185">Reference proteome</keyword>
<proteinExistence type="predicted"/>
<protein>
    <recommendedName>
        <fullName evidence="5">Fibronectin type-III domain-containing protein</fullName>
    </recommendedName>
</protein>
<accession>A0A133VGV9</accession>
<reference evidence="3 4" key="1">
    <citation type="journal article" date="2016" name="Sci. Rep.">
        <title>Metabolic traits of an uncultured archaeal lineage -MSBL1- from brine pools of the Red Sea.</title>
        <authorList>
            <person name="Mwirichia R."/>
            <person name="Alam I."/>
            <person name="Rashid M."/>
            <person name="Vinu M."/>
            <person name="Ba-Alawi W."/>
            <person name="Anthony Kamau A."/>
            <person name="Kamanda Ngugi D."/>
            <person name="Goker M."/>
            <person name="Klenk H.P."/>
            <person name="Bajic V."/>
            <person name="Stingl U."/>
        </authorList>
    </citation>
    <scope>NUCLEOTIDE SEQUENCE [LARGE SCALE GENOMIC DNA]</scope>
    <source>
        <strain evidence="3">SCGC-AAA382A13</strain>
    </source>
</reference>
<dbReference type="Gene3D" id="2.60.40.10">
    <property type="entry name" value="Immunoglobulins"/>
    <property type="match status" value="2"/>
</dbReference>
<feature type="transmembrane region" description="Helical" evidence="2">
    <location>
        <begin position="12"/>
        <end position="34"/>
    </location>
</feature>
<dbReference type="PATRIC" id="fig|1698279.3.peg.129"/>
<feature type="region of interest" description="Disordered" evidence="1">
    <location>
        <begin position="609"/>
        <end position="648"/>
    </location>
</feature>
<evidence type="ECO:0008006" key="5">
    <source>
        <dbReference type="Google" id="ProtNLM"/>
    </source>
</evidence>
<feature type="compositionally biased region" description="Polar residues" evidence="1">
    <location>
        <begin position="611"/>
        <end position="620"/>
    </location>
</feature>
<dbReference type="AlphaFoldDB" id="A0A133VGV9"/>
<evidence type="ECO:0000256" key="1">
    <source>
        <dbReference type="SAM" id="MobiDB-lite"/>
    </source>
</evidence>
<gene>
    <name evidence="3" type="ORF">AKJ50_00155</name>
</gene>
<evidence type="ECO:0000313" key="3">
    <source>
        <dbReference type="EMBL" id="KXB05683.1"/>
    </source>
</evidence>
<evidence type="ECO:0000313" key="4">
    <source>
        <dbReference type="Proteomes" id="UP000070311"/>
    </source>
</evidence>
<dbReference type="Proteomes" id="UP000070311">
    <property type="component" value="Unassembled WGS sequence"/>
</dbReference>
<keyword evidence="2" id="KW-1133">Transmembrane helix</keyword>
<name>A0A133VGV9_9EURY</name>
<dbReference type="EMBL" id="LHYD01000002">
    <property type="protein sequence ID" value="KXB05683.1"/>
    <property type="molecule type" value="Genomic_DNA"/>
</dbReference>
<organism evidence="3 4">
    <name type="scientific">candidate division MSBL1 archaeon SCGC-AAA382A13</name>
    <dbReference type="NCBI Taxonomy" id="1698279"/>
    <lineage>
        <taxon>Archaea</taxon>
        <taxon>Methanobacteriati</taxon>
        <taxon>Methanobacteriota</taxon>
        <taxon>candidate division MSBL1</taxon>
    </lineage>
</organism>
<evidence type="ECO:0000256" key="2">
    <source>
        <dbReference type="SAM" id="Phobius"/>
    </source>
</evidence>
<comment type="caution">
    <text evidence="3">The sequence shown here is derived from an EMBL/GenBank/DDBJ whole genome shotgun (WGS) entry which is preliminary data.</text>
</comment>
<feature type="region of interest" description="Disordered" evidence="1">
    <location>
        <begin position="510"/>
        <end position="546"/>
    </location>
</feature>
<keyword evidence="2" id="KW-0472">Membrane</keyword>
<dbReference type="InterPro" id="IPR013783">
    <property type="entry name" value="Ig-like_fold"/>
</dbReference>
<sequence length="858" mass="94244">MISKEIFRDEKGVSVVLGAILILGMLAAVFPIWYNYYVESTMKSKETNHMDTVRDQYFELQSKVSWMDGPETGGKVKIPMNAGSVRFFPGQSPAGTLTIDPGSDINVENTGVQEIITVDPGSITFVGQNIYFPTQTYIFEGGHVFLVQGEAELMASPNEELILWGDSLEVKYPKVVGEEESISSMVTESVTLAWGGRNRFPENMEWKNADNIRINFETRYENVWVSYLEEKAENIENATIFAEADNYENGAYLQIFNDNIRYLVCATETGEDVEVTNPTVETLENGEVWADAATLRMSYDFNDYAYGETRFKWRKENGTWSATGWSSQYGADDNYSELITGIRRNTTYEYKAQIKYDSKNKEGKTKTFYTGNKESYGGDGGRINPPSAARLVGAEKTSNDTMYLTFRNTGDNTIHFGDSVVAFYKEEIQNKTYEDWSSTTLGIGPSPIGGEWKSPTNQISIPENGETGVSISFSPTDAKFDQGEFFVYKAEFSNGTQNIYFVNVETTATGNTTPNSPSNPSPSDGATLSETTSTTLSVNVSDPDGDSMNVSFYDASDDSIIGTDSGVIDGGTASVTWDSLSAGSSYDWYAVADDGTDSTTSSTWSFTVNTAPDSPTNPSPSDGAVLSSGTSSTTLSVDVSDPDGDSMDVTFYTGEGTEIGTDTGVSSGGTASTTYNGLSDGNTYDWYAEADDGHDVTTSSTYSFTIGSVTYSYTYVDSETIYEGGTANFSNAQQDDGNFENIYETDQNPQPGQGNIDYRENVQHNIVNVSGNNPVFQIEYMISNDTGESVDIYLENFTSGNWDHIGQLSSISLDNFEYNMPSDYISATDNIHVRYVQPTDDSARTDLLIDYCRVRSET</sequence>
<feature type="compositionally biased region" description="Low complexity" evidence="1">
    <location>
        <begin position="510"/>
        <end position="537"/>
    </location>
</feature>